<dbReference type="Proteomes" id="UP000887116">
    <property type="component" value="Unassembled WGS sequence"/>
</dbReference>
<gene>
    <name evidence="1" type="primary">NCL1_22674</name>
    <name evidence="1" type="ORF">TNCT_709981</name>
</gene>
<reference evidence="1" key="1">
    <citation type="submission" date="2020-07" db="EMBL/GenBank/DDBJ databases">
        <title>Multicomponent nature underlies the extraordinary mechanical properties of spider dragline silk.</title>
        <authorList>
            <person name="Kono N."/>
            <person name="Nakamura H."/>
            <person name="Mori M."/>
            <person name="Yoshida Y."/>
            <person name="Ohtoshi R."/>
            <person name="Malay A.D."/>
            <person name="Moran D.A.P."/>
            <person name="Tomita M."/>
            <person name="Numata K."/>
            <person name="Arakawa K."/>
        </authorList>
    </citation>
    <scope>NUCLEOTIDE SEQUENCE</scope>
</reference>
<proteinExistence type="predicted"/>
<comment type="caution">
    <text evidence="1">The sequence shown here is derived from an EMBL/GenBank/DDBJ whole genome shotgun (WGS) entry which is preliminary data.</text>
</comment>
<dbReference type="EMBL" id="BMAO01013687">
    <property type="protein sequence ID" value="GFQ90414.1"/>
    <property type="molecule type" value="Genomic_DNA"/>
</dbReference>
<evidence type="ECO:0000313" key="2">
    <source>
        <dbReference type="Proteomes" id="UP000887116"/>
    </source>
</evidence>
<accession>A0A8X6HPF3</accession>
<evidence type="ECO:0000313" key="1">
    <source>
        <dbReference type="EMBL" id="GFQ90414.1"/>
    </source>
</evidence>
<keyword evidence="2" id="KW-1185">Reference proteome</keyword>
<sequence>MTCRTVIRKIGMTQPANCLNVGRGMVTRLNSGFPGGKKKVKVGKFQLLAELDDAVTEKKKYPPVNITQVNAALDTSSVLKDTCVDSEFFFDIEAGPSGYPNINYPTFTQDDFKLTGNSTETDNAKTVTSPNKNEIEIKSLKKQNTFSLIKKRFSRKREIFNFYSCELCGDYCSFSSKGFRSHRVTVHKIGVLKERTWDRFGHPFEPLETEIPPPSQIKLEDLDEQRQLEWALKESALMYAAKYDSDD</sequence>
<name>A0A8X6HPF3_TRICU</name>
<organism evidence="1 2">
    <name type="scientific">Trichonephila clavata</name>
    <name type="common">Joro spider</name>
    <name type="synonym">Nephila clavata</name>
    <dbReference type="NCBI Taxonomy" id="2740835"/>
    <lineage>
        <taxon>Eukaryota</taxon>
        <taxon>Metazoa</taxon>
        <taxon>Ecdysozoa</taxon>
        <taxon>Arthropoda</taxon>
        <taxon>Chelicerata</taxon>
        <taxon>Arachnida</taxon>
        <taxon>Araneae</taxon>
        <taxon>Araneomorphae</taxon>
        <taxon>Entelegynae</taxon>
        <taxon>Araneoidea</taxon>
        <taxon>Nephilidae</taxon>
        <taxon>Trichonephila</taxon>
    </lineage>
</organism>
<protein>
    <submittedName>
        <fullName evidence="1">Uncharacterized protein</fullName>
    </submittedName>
</protein>
<dbReference type="AlphaFoldDB" id="A0A8X6HPF3"/>